<dbReference type="EMBL" id="UYSL01006965">
    <property type="protein sequence ID" value="VDL67653.1"/>
    <property type="molecule type" value="Genomic_DNA"/>
</dbReference>
<protein>
    <submittedName>
        <fullName evidence="3">Glycine--tRNA ligase</fullName>
    </submittedName>
</protein>
<reference evidence="3" key="1">
    <citation type="submission" date="2017-02" db="UniProtKB">
        <authorList>
            <consortium name="WormBaseParasite"/>
        </authorList>
    </citation>
    <scope>IDENTIFICATION</scope>
</reference>
<dbReference type="Proteomes" id="UP000271162">
    <property type="component" value="Unassembled WGS sequence"/>
</dbReference>
<keyword evidence="2" id="KW-1185">Reference proteome</keyword>
<dbReference type="WBParaSite" id="NBR_0000406301-mRNA-1">
    <property type="protein sequence ID" value="NBR_0000406301-mRNA-1"/>
    <property type="gene ID" value="NBR_0000406301"/>
</dbReference>
<dbReference type="AlphaFoldDB" id="A0A0N4XNG1"/>
<name>A0A0N4XNG1_NIPBR</name>
<accession>A0A0N4XNG1</accession>
<sequence length="162" mass="18392">MKAMREELYEKIGKEISGLLENYDEGEVKLDECVVDLYKIVGAEQYGKPSVNEVFSRFTEYAVEKLLVNAVYCDHNLVPGARPSFKDFTNVFIEAGKDERKDKPFELLVVALKRMVSRVVGRCLLTAFFTKLGFPILKFFDGHVHLLCFSPCSQNLSALTIL</sequence>
<organism evidence="3">
    <name type="scientific">Nippostrongylus brasiliensis</name>
    <name type="common">Rat hookworm</name>
    <dbReference type="NCBI Taxonomy" id="27835"/>
    <lineage>
        <taxon>Eukaryota</taxon>
        <taxon>Metazoa</taxon>
        <taxon>Ecdysozoa</taxon>
        <taxon>Nematoda</taxon>
        <taxon>Chromadorea</taxon>
        <taxon>Rhabditida</taxon>
        <taxon>Rhabditina</taxon>
        <taxon>Rhabditomorpha</taxon>
        <taxon>Strongyloidea</taxon>
        <taxon>Heligmosomidae</taxon>
        <taxon>Nippostrongylus</taxon>
    </lineage>
</organism>
<evidence type="ECO:0000313" key="1">
    <source>
        <dbReference type="EMBL" id="VDL67653.1"/>
    </source>
</evidence>
<reference evidence="1 2" key="2">
    <citation type="submission" date="2018-11" db="EMBL/GenBank/DDBJ databases">
        <authorList>
            <consortium name="Pathogen Informatics"/>
        </authorList>
    </citation>
    <scope>NUCLEOTIDE SEQUENCE [LARGE SCALE GENOMIC DNA]</scope>
</reference>
<gene>
    <name evidence="1" type="ORF">NBR_LOCUS4064</name>
</gene>
<dbReference type="STRING" id="27835.A0A0N4XNG1"/>
<evidence type="ECO:0000313" key="3">
    <source>
        <dbReference type="WBParaSite" id="NBR_0000406301-mRNA-1"/>
    </source>
</evidence>
<proteinExistence type="predicted"/>
<evidence type="ECO:0000313" key="2">
    <source>
        <dbReference type="Proteomes" id="UP000271162"/>
    </source>
</evidence>